<dbReference type="AlphaFoldDB" id="A0AAD9P245"/>
<proteinExistence type="predicted"/>
<protein>
    <submittedName>
        <fullName evidence="1">Uncharacterized protein</fullName>
    </submittedName>
</protein>
<dbReference type="EMBL" id="JAODUO010000194">
    <property type="protein sequence ID" value="KAK2186626.1"/>
    <property type="molecule type" value="Genomic_DNA"/>
</dbReference>
<keyword evidence="2" id="KW-1185">Reference proteome</keyword>
<evidence type="ECO:0000313" key="2">
    <source>
        <dbReference type="Proteomes" id="UP001209878"/>
    </source>
</evidence>
<evidence type="ECO:0000313" key="1">
    <source>
        <dbReference type="EMBL" id="KAK2186626.1"/>
    </source>
</evidence>
<reference evidence="1" key="1">
    <citation type="journal article" date="2023" name="Mol. Biol. Evol.">
        <title>Third-Generation Sequencing Reveals the Adaptive Role of the Epigenome in Three Deep-Sea Polychaetes.</title>
        <authorList>
            <person name="Perez M."/>
            <person name="Aroh O."/>
            <person name="Sun Y."/>
            <person name="Lan Y."/>
            <person name="Juniper S.K."/>
            <person name="Young C.R."/>
            <person name="Angers B."/>
            <person name="Qian P.Y."/>
        </authorList>
    </citation>
    <scope>NUCLEOTIDE SEQUENCE</scope>
    <source>
        <strain evidence="1">R07B-5</strain>
    </source>
</reference>
<accession>A0AAD9P245</accession>
<dbReference type="Proteomes" id="UP001209878">
    <property type="component" value="Unassembled WGS sequence"/>
</dbReference>
<comment type="caution">
    <text evidence="1">The sequence shown here is derived from an EMBL/GenBank/DDBJ whole genome shotgun (WGS) entry which is preliminary data.</text>
</comment>
<sequence>MSHVGVRGGDDRQPHVGQTQTYSVADLTTQRPPFLHGHKAHCVLLVSHLIPVYPGMQLQLNPVEVSPHVPPFRQMAGVQRITSVTQVSPTKPNGQLQWKPVCVSTHVPPFLHLLTSQSVGTTIMHQHYIFQYTDFCKMLSYYSLPINVFKKANKNHP</sequence>
<organism evidence="1 2">
    <name type="scientific">Ridgeia piscesae</name>
    <name type="common">Tubeworm</name>
    <dbReference type="NCBI Taxonomy" id="27915"/>
    <lineage>
        <taxon>Eukaryota</taxon>
        <taxon>Metazoa</taxon>
        <taxon>Spiralia</taxon>
        <taxon>Lophotrochozoa</taxon>
        <taxon>Annelida</taxon>
        <taxon>Polychaeta</taxon>
        <taxon>Sedentaria</taxon>
        <taxon>Canalipalpata</taxon>
        <taxon>Sabellida</taxon>
        <taxon>Siboglinidae</taxon>
        <taxon>Ridgeia</taxon>
    </lineage>
</organism>
<name>A0AAD9P245_RIDPI</name>
<gene>
    <name evidence="1" type="ORF">NP493_194g02018</name>
</gene>